<gene>
    <name evidence="1" type="ORF">P0Y55_04760</name>
</gene>
<dbReference type="EMBL" id="CP119317">
    <property type="protein sequence ID" value="WEK55373.1"/>
    <property type="molecule type" value="Genomic_DNA"/>
</dbReference>
<name>A0AA95JBG3_9BACL</name>
<dbReference type="AlphaFoldDB" id="A0AA95JBG3"/>
<proteinExistence type="predicted"/>
<sequence length="110" mass="12626">MLRFRILKEIKKRLKRKRRPVWSLGALTALFLLAGLLDLRANSVIAPITIPSSILSDEEDPILFGGTRDHERLIRTFFQLDIENIQIIVNEHPPNKMVSVQETEIKHTSG</sequence>
<accession>A0AA95JBG3</accession>
<protein>
    <submittedName>
        <fullName evidence="1">Uncharacterized protein</fullName>
    </submittedName>
</protein>
<evidence type="ECO:0000313" key="1">
    <source>
        <dbReference type="EMBL" id="WEK55373.1"/>
    </source>
</evidence>
<reference evidence="1" key="1">
    <citation type="submission" date="2023-03" db="EMBL/GenBank/DDBJ databases">
        <title>Andean soil-derived lignocellulolytic bacterial consortium as a source of novel taxa and putative plastic-active enzymes.</title>
        <authorList>
            <person name="Diaz-Garcia L."/>
            <person name="Chuvochina M."/>
            <person name="Feuerriegel G."/>
            <person name="Bunk B."/>
            <person name="Sproer C."/>
            <person name="Streit W.R."/>
            <person name="Rodriguez L.M."/>
            <person name="Overmann J."/>
            <person name="Jimenez D.J."/>
        </authorList>
    </citation>
    <scope>NUCLEOTIDE SEQUENCE</scope>
    <source>
        <strain evidence="1">MAG 2441</strain>
    </source>
</reference>
<organism evidence="1 2">
    <name type="scientific">Candidatus Cohnella colombiensis</name>
    <dbReference type="NCBI Taxonomy" id="3121368"/>
    <lineage>
        <taxon>Bacteria</taxon>
        <taxon>Bacillati</taxon>
        <taxon>Bacillota</taxon>
        <taxon>Bacilli</taxon>
        <taxon>Bacillales</taxon>
        <taxon>Paenibacillaceae</taxon>
        <taxon>Cohnella</taxon>
    </lineage>
</organism>
<evidence type="ECO:0000313" key="2">
    <source>
        <dbReference type="Proteomes" id="UP001178662"/>
    </source>
</evidence>
<dbReference type="Proteomes" id="UP001178662">
    <property type="component" value="Chromosome"/>
</dbReference>
<keyword evidence="2" id="KW-1185">Reference proteome</keyword>